<evidence type="ECO:0000256" key="1">
    <source>
        <dbReference type="SAM" id="MobiDB-lite"/>
    </source>
</evidence>
<keyword evidence="5" id="KW-1185">Reference proteome</keyword>
<dbReference type="SUPFAM" id="SSF53300">
    <property type="entry name" value="vWA-like"/>
    <property type="match status" value="1"/>
</dbReference>
<feature type="compositionally biased region" description="Basic residues" evidence="1">
    <location>
        <begin position="893"/>
        <end position="908"/>
    </location>
</feature>
<evidence type="ECO:0000313" key="4">
    <source>
        <dbReference type="EMBL" id="KAL3794249.1"/>
    </source>
</evidence>
<dbReference type="PROSITE" id="PS50234">
    <property type="entry name" value="VWFA"/>
    <property type="match status" value="1"/>
</dbReference>
<sequence>MRISSINTLFASSGLLFASFPCSITAGRQHWFTFTGLVQDGHKPLPGEIDQGQENTIIPAANPRLFDLIISLHNSPAGDDDGSTQGTDPGSADQDKIEKIIQYMADGVYEATEGVHKIRQVRIFRDKKKHDVADIRWDELGHPAANLNGIGDSGLHIFMYDKFKNGAGTGIDVDLLADPMGAGFTLTHELGHYAYGLKDEYELSPGDVPVIPSIMNSQWLARNEASQTLVDARWLQFSIKNQNETHPGLYQNTKKTAQHREYSESCWETLSRGNTIFEHVWYALTGSAARVVYPELANVAPSGTNTPRVPDLPGSSRSDLEIIWMANSTVSEIVIDSSGSMLGTKIDNARTAAKLLVDLSKIGDYIGVLQFTTSATEVFALTKIVDQATKNTIKAAIDNIAAGGGTGVGAAAQAALNKLTAMGAPEGNRVVYLLSDGVSGDDSLAPIPSYQAEKIPIFAFSYGDDADTAILGQMATLTKGQLYISPVSLAAITQAFQDANAAASGASTVATGSSTVPAGSSQTVPFTVDSSLDTIAVTVTFTGTLSDLTVVLIDPSTTGLPLSPSETTESGGETLLLFSVDSPASGEWLIKVTENSPTNILFVWLVSGTQEGVGYTLTGSTSDGIREIEYPDPFILRSSLVKDLPIINAVVEATVIAPDGTSSLIPMTDYGIPPDSTAGDGEYTAAVNYDQSGVYEVAIRATGLTGVAMQDGKNLQPAPGLNGEFVLFTPPSFVGEDFDRFVRFQIETVNVVPDDHGNTQETATVLSATNEESIPGNIETPGDVDVFKILPQNLTELVVRVSNLAFGMNPVLKITNELNITITEGSLDTNPSQAGLLSLKFTAVGNETYFAQVSHDDVNGTGYYQISAGSLVEQFDSPVSTTTPTSRPTVRSKSFKSTKAGKKGKSAK</sequence>
<proteinExistence type="predicted"/>
<dbReference type="Gene3D" id="2.60.120.380">
    <property type="match status" value="1"/>
</dbReference>
<dbReference type="InterPro" id="IPR002035">
    <property type="entry name" value="VWF_A"/>
</dbReference>
<dbReference type="InterPro" id="IPR036465">
    <property type="entry name" value="vWFA_dom_sf"/>
</dbReference>
<gene>
    <name evidence="4" type="ORF">ACHAWO_006493</name>
</gene>
<dbReference type="Pfam" id="PF00092">
    <property type="entry name" value="VWA"/>
    <property type="match status" value="1"/>
</dbReference>
<evidence type="ECO:0000256" key="2">
    <source>
        <dbReference type="SAM" id="SignalP"/>
    </source>
</evidence>
<feature type="chain" id="PRO_5044760498" description="VWFA domain-containing protein" evidence="2">
    <location>
        <begin position="27"/>
        <end position="908"/>
    </location>
</feature>
<dbReference type="PANTHER" id="PTHR10579:SF43">
    <property type="entry name" value="ZINC FINGER (C3HC4-TYPE RING FINGER) FAMILY PROTEIN"/>
    <property type="match status" value="1"/>
</dbReference>
<keyword evidence="2" id="KW-0732">Signal</keyword>
<organism evidence="4 5">
    <name type="scientific">Cyclotella atomus</name>
    <dbReference type="NCBI Taxonomy" id="382360"/>
    <lineage>
        <taxon>Eukaryota</taxon>
        <taxon>Sar</taxon>
        <taxon>Stramenopiles</taxon>
        <taxon>Ochrophyta</taxon>
        <taxon>Bacillariophyta</taxon>
        <taxon>Coscinodiscophyceae</taxon>
        <taxon>Thalassiosirophycidae</taxon>
        <taxon>Stephanodiscales</taxon>
        <taxon>Stephanodiscaceae</taxon>
        <taxon>Cyclotella</taxon>
    </lineage>
</organism>
<protein>
    <recommendedName>
        <fullName evidence="3">VWFA domain-containing protein</fullName>
    </recommendedName>
</protein>
<dbReference type="SMART" id="SM00327">
    <property type="entry name" value="VWA"/>
    <property type="match status" value="1"/>
</dbReference>
<feature type="region of interest" description="Disordered" evidence="1">
    <location>
        <begin position="876"/>
        <end position="908"/>
    </location>
</feature>
<dbReference type="AlphaFoldDB" id="A0ABD3Q349"/>
<evidence type="ECO:0000313" key="5">
    <source>
        <dbReference type="Proteomes" id="UP001530400"/>
    </source>
</evidence>
<dbReference type="PANTHER" id="PTHR10579">
    <property type="entry name" value="CALCIUM-ACTIVATED CHLORIDE CHANNEL REGULATOR"/>
    <property type="match status" value="1"/>
</dbReference>
<comment type="caution">
    <text evidence="4">The sequence shown here is derived from an EMBL/GenBank/DDBJ whole genome shotgun (WGS) entry which is preliminary data.</text>
</comment>
<accession>A0ABD3Q349</accession>
<dbReference type="NCBIfam" id="NF041940">
    <property type="entry name" value="choice_anch_X"/>
    <property type="match status" value="1"/>
</dbReference>
<reference evidence="4 5" key="1">
    <citation type="submission" date="2024-10" db="EMBL/GenBank/DDBJ databases">
        <title>Updated reference genomes for cyclostephanoid diatoms.</title>
        <authorList>
            <person name="Roberts W.R."/>
            <person name="Alverson A.J."/>
        </authorList>
    </citation>
    <scope>NUCLEOTIDE SEQUENCE [LARGE SCALE GENOMIC DNA]</scope>
    <source>
        <strain evidence="4 5">AJA010-31</strain>
    </source>
</reference>
<dbReference type="Gene3D" id="3.40.50.410">
    <property type="entry name" value="von Willebrand factor, type A domain"/>
    <property type="match status" value="1"/>
</dbReference>
<feature type="compositionally biased region" description="Low complexity" evidence="1">
    <location>
        <begin position="877"/>
        <end position="892"/>
    </location>
</feature>
<feature type="signal peptide" evidence="2">
    <location>
        <begin position="1"/>
        <end position="26"/>
    </location>
</feature>
<name>A0ABD3Q349_9STRA</name>
<dbReference type="Proteomes" id="UP001530400">
    <property type="component" value="Unassembled WGS sequence"/>
</dbReference>
<dbReference type="EMBL" id="JALLPJ020000365">
    <property type="protein sequence ID" value="KAL3794249.1"/>
    <property type="molecule type" value="Genomic_DNA"/>
</dbReference>
<dbReference type="InterPro" id="IPR051266">
    <property type="entry name" value="CLCR"/>
</dbReference>
<dbReference type="CDD" id="cd00198">
    <property type="entry name" value="vWFA"/>
    <property type="match status" value="1"/>
</dbReference>
<evidence type="ECO:0000259" key="3">
    <source>
        <dbReference type="PROSITE" id="PS50234"/>
    </source>
</evidence>
<feature type="domain" description="VWFA" evidence="3">
    <location>
        <begin position="333"/>
        <end position="499"/>
    </location>
</feature>